<dbReference type="AlphaFoldDB" id="A0A6C0BNK1"/>
<organism evidence="1">
    <name type="scientific">viral metagenome</name>
    <dbReference type="NCBI Taxonomy" id="1070528"/>
    <lineage>
        <taxon>unclassified sequences</taxon>
        <taxon>metagenomes</taxon>
        <taxon>organismal metagenomes</taxon>
    </lineage>
</organism>
<dbReference type="Gene3D" id="3.40.50.2000">
    <property type="entry name" value="Glycogen Phosphorylase B"/>
    <property type="match status" value="1"/>
</dbReference>
<evidence type="ECO:0000313" key="1">
    <source>
        <dbReference type="EMBL" id="QHS93620.1"/>
    </source>
</evidence>
<proteinExistence type="predicted"/>
<accession>A0A6C0BNK1</accession>
<reference evidence="1" key="1">
    <citation type="journal article" date="2020" name="Nature">
        <title>Giant virus diversity and host interactions through global metagenomics.</title>
        <authorList>
            <person name="Schulz F."/>
            <person name="Roux S."/>
            <person name="Paez-Espino D."/>
            <person name="Jungbluth S."/>
            <person name="Walsh D.A."/>
            <person name="Denef V.J."/>
            <person name="McMahon K.D."/>
            <person name="Konstantinidis K.T."/>
            <person name="Eloe-Fadrosh E.A."/>
            <person name="Kyrpides N.C."/>
            <person name="Woyke T."/>
        </authorList>
    </citation>
    <scope>NUCLEOTIDE SEQUENCE</scope>
    <source>
        <strain evidence="1">GVMAG-M-3300018080-19</strain>
    </source>
</reference>
<dbReference type="SUPFAM" id="SSF53756">
    <property type="entry name" value="UDP-Glycosyltransferase/glycogen phosphorylase"/>
    <property type="match status" value="1"/>
</dbReference>
<protein>
    <recommendedName>
        <fullName evidence="2">Glycosyltransferase</fullName>
    </recommendedName>
</protein>
<sequence length="343" mass="38824">MRVLFLTFQDYANVSTDICAALNEHIDGWEAKVCSCHPHPFVYANKHDLDYDHATTKQKDDLKAWVEQGVDIVVWANEANPRTYYDLYHTSRLFRDTLSFQQWERIPHKFIFHAGNSYRTYAGYFNDYDQSQGIRQLVSPDLWRLALPEAQILFGKPIPFAPQLRHAERRLVVGHSPTNYYLKGSGLIEKAVRALDVEYRQLGGPLQQGKSLPHAELAKRRADCDIYIDQFSTVGGLGVSSLEAMAQGILVLCSTQMIPDQLWTAASIPKPPIIHLPTPTGCDKIDILALRAALEPWVKAGVSRVANQGKAGQHWVRQYFEPQVFAERFVGLLTRPVHAQQSA</sequence>
<name>A0A6C0BNK1_9ZZZZ</name>
<evidence type="ECO:0008006" key="2">
    <source>
        <dbReference type="Google" id="ProtNLM"/>
    </source>
</evidence>
<dbReference type="EMBL" id="MN739207">
    <property type="protein sequence ID" value="QHS93620.1"/>
    <property type="molecule type" value="Genomic_DNA"/>
</dbReference>
<dbReference type="CDD" id="cd01635">
    <property type="entry name" value="Glycosyltransferase_GTB-type"/>
    <property type="match status" value="1"/>
</dbReference>